<dbReference type="Gene3D" id="3.40.470.10">
    <property type="entry name" value="Uracil-DNA glycosylase-like domain"/>
    <property type="match status" value="1"/>
</dbReference>
<dbReference type="PANTHER" id="PTHR12159:SF9">
    <property type="entry name" value="G_T MISMATCH-SPECIFIC THYMINE DNA GLYCOSYLASE"/>
    <property type="match status" value="1"/>
</dbReference>
<keyword evidence="1" id="KW-0227">DNA damage</keyword>
<dbReference type="InterPro" id="IPR005122">
    <property type="entry name" value="Uracil-DNA_glycosylase-like"/>
</dbReference>
<protein>
    <submittedName>
        <fullName evidence="6">Mismatch-specific DNA-glycosylase</fullName>
    </submittedName>
</protein>
<evidence type="ECO:0000313" key="6">
    <source>
        <dbReference type="EMBL" id="NOJ48987.1"/>
    </source>
</evidence>
<dbReference type="PANTHER" id="PTHR12159">
    <property type="entry name" value="G/T AND G/U MISMATCH-SPECIFIC DNA GLYCOSYLASE"/>
    <property type="match status" value="1"/>
</dbReference>
<feature type="compositionally biased region" description="Polar residues" evidence="4">
    <location>
        <begin position="185"/>
        <end position="199"/>
    </location>
</feature>
<keyword evidence="7" id="KW-1185">Reference proteome</keyword>
<organism evidence="6 7">
    <name type="scientific">Bradyrhizobium archetypum</name>
    <dbReference type="NCBI Taxonomy" id="2721160"/>
    <lineage>
        <taxon>Bacteria</taxon>
        <taxon>Pseudomonadati</taxon>
        <taxon>Pseudomonadota</taxon>
        <taxon>Alphaproteobacteria</taxon>
        <taxon>Hyphomicrobiales</taxon>
        <taxon>Nitrobacteraceae</taxon>
        <taxon>Bradyrhizobium</taxon>
    </lineage>
</organism>
<name>A0A7Y4H919_9BRAD</name>
<dbReference type="InterPro" id="IPR015637">
    <property type="entry name" value="MUG/TDG"/>
</dbReference>
<accession>A0A7Y4H919</accession>
<dbReference type="GO" id="GO:0008263">
    <property type="term" value="F:pyrimidine-specific mismatch base pair DNA N-glycosylase activity"/>
    <property type="evidence" value="ECO:0007669"/>
    <property type="project" value="TreeGrafter"/>
</dbReference>
<dbReference type="EMBL" id="JAAVLW010000006">
    <property type="protein sequence ID" value="NOJ48987.1"/>
    <property type="molecule type" value="Genomic_DNA"/>
</dbReference>
<dbReference type="GO" id="GO:0004844">
    <property type="term" value="F:uracil DNA N-glycosylase activity"/>
    <property type="evidence" value="ECO:0007669"/>
    <property type="project" value="TreeGrafter"/>
</dbReference>
<gene>
    <name evidence="6" type="ORF">HCN50_22505</name>
</gene>
<dbReference type="InterPro" id="IPR036895">
    <property type="entry name" value="Uracil-DNA_glycosylase-like_sf"/>
</dbReference>
<reference evidence="6 7" key="1">
    <citation type="submission" date="2020-03" db="EMBL/GenBank/DDBJ databases">
        <title>Bradyrhizobium diversity isolated from nodules of Muelleranthus trifoliolatus.</title>
        <authorList>
            <person name="Klepa M."/>
            <person name="Helene L."/>
            <person name="Hungria M."/>
        </authorList>
    </citation>
    <scope>NUCLEOTIDE SEQUENCE [LARGE SCALE GENOMIC DNA]</scope>
    <source>
        <strain evidence="6 7">WSM 1744</strain>
    </source>
</reference>
<evidence type="ECO:0000256" key="4">
    <source>
        <dbReference type="SAM" id="MobiDB-lite"/>
    </source>
</evidence>
<evidence type="ECO:0000256" key="2">
    <source>
        <dbReference type="ARBA" id="ARBA00022801"/>
    </source>
</evidence>
<evidence type="ECO:0000256" key="1">
    <source>
        <dbReference type="ARBA" id="ARBA00022763"/>
    </source>
</evidence>
<comment type="caution">
    <text evidence="6">The sequence shown here is derived from an EMBL/GenBank/DDBJ whole genome shotgun (WGS) entry which is preliminary data.</text>
</comment>
<keyword evidence="2" id="KW-0378">Hydrolase</keyword>
<dbReference type="GO" id="GO:0006285">
    <property type="term" value="P:base-excision repair, AP site formation"/>
    <property type="evidence" value="ECO:0007669"/>
    <property type="project" value="InterPro"/>
</dbReference>
<dbReference type="Pfam" id="PF03167">
    <property type="entry name" value="UDG"/>
    <property type="match status" value="1"/>
</dbReference>
<dbReference type="CDD" id="cd10028">
    <property type="entry name" value="UDG-F2_TDG_MUG"/>
    <property type="match status" value="1"/>
</dbReference>
<sequence>MAALVTDVLSDLLQHSLRIVLCGTAAGATSAAERAYYAHRQNKFWKILHETKLTPEQLAPHQYRSLLQHGIGLTDLVKAGAGMDRATLPKLTVADRTRLSEAIATFRPRFLAFTSKTAGQRFFDARRDYGEQRELIGDTRVWILPSTSGAANGSWRPEVWHRFADAVRAAGAAGEPLTSPAASPLRTQAPITTNARGEQ</sequence>
<feature type="domain" description="Uracil-DNA glycosylase-like" evidence="5">
    <location>
        <begin position="14"/>
        <end position="152"/>
    </location>
</feature>
<keyword evidence="3" id="KW-0234">DNA repair</keyword>
<evidence type="ECO:0000256" key="3">
    <source>
        <dbReference type="ARBA" id="ARBA00023204"/>
    </source>
</evidence>
<dbReference type="SUPFAM" id="SSF52141">
    <property type="entry name" value="Uracil-DNA glycosylase-like"/>
    <property type="match status" value="1"/>
</dbReference>
<dbReference type="Proteomes" id="UP000528734">
    <property type="component" value="Unassembled WGS sequence"/>
</dbReference>
<evidence type="ECO:0000259" key="5">
    <source>
        <dbReference type="Pfam" id="PF03167"/>
    </source>
</evidence>
<dbReference type="AlphaFoldDB" id="A0A7Y4H919"/>
<feature type="region of interest" description="Disordered" evidence="4">
    <location>
        <begin position="173"/>
        <end position="199"/>
    </location>
</feature>
<evidence type="ECO:0000313" key="7">
    <source>
        <dbReference type="Proteomes" id="UP000528734"/>
    </source>
</evidence>
<proteinExistence type="predicted"/>